<dbReference type="OrthoDB" id="2189860at2759"/>
<sequence length="336" mass="38850">MIEEIFIVGEGDRVLYGDPSRYKKEARYPVDDVGGARMVQVGMNDVKIGILHSLGCDFSVLEYIQRLCKKLEKKLGEINEKNVLENYFSLLRIINKQESVVLFDGGKKLIPSITSNNVYLDVSEDLSAIIEKEKTILNRIDGRCYLNASFGEERTVEFDVCSLKPCTIAYKNYQQVSEGLEGIRVSAKVQGSKLEAVRYWSSDAKDPLVMISKIDGGYILSCPSPTRFDRLEVCFPIPKMASKVVKSHRSGKSIYDEENDLLRWTFTKQVIRRERIDYRVDLFEEYEDLRPIMVNFYIKEWKDSKVRVERAECVENPGVCFWIRYSMASGRYEIRR</sequence>
<keyword evidence="3" id="KW-1185">Reference proteome</keyword>
<protein>
    <submittedName>
        <fullName evidence="2">Clathrin coat assembly protein</fullName>
    </submittedName>
</protein>
<dbReference type="PROSITE" id="PS51072">
    <property type="entry name" value="MHD"/>
    <property type="match status" value="1"/>
</dbReference>
<proteinExistence type="predicted"/>
<dbReference type="AlphaFoldDB" id="E0S5R3"/>
<reference evidence="2 3" key="2">
    <citation type="journal article" date="2012" name="Proc. Natl. Acad. Sci. U.S.A.">
        <title>Gain and loss of multiple functionally related, horizontally transferred genes in the reduced genomes of two microsporidian parasites.</title>
        <authorList>
            <person name="Pombert J.-F."/>
            <person name="Selman M."/>
            <person name="Burki F."/>
            <person name="Bardell F.T."/>
            <person name="Farinelli L."/>
            <person name="Solter L.F."/>
            <person name="Whitman D.W."/>
            <person name="Weiss L.M."/>
            <person name="Corradi N."/>
            <person name="Keeling P.J."/>
        </authorList>
    </citation>
    <scope>NUCLEOTIDE SEQUENCE [LARGE SCALE GENOMIC DNA]</scope>
    <source>
        <strain evidence="2 3">ATCC 50506</strain>
    </source>
</reference>
<dbReference type="InterPro" id="IPR028565">
    <property type="entry name" value="MHD"/>
</dbReference>
<dbReference type="Pfam" id="PF00928">
    <property type="entry name" value="Adap_comp_sub"/>
    <property type="match status" value="1"/>
</dbReference>
<dbReference type="InterPro" id="IPR036168">
    <property type="entry name" value="AP2_Mu_C_sf"/>
</dbReference>
<organism evidence="2 3">
    <name type="scientific">Encephalitozoon intestinalis (strain ATCC 50506)</name>
    <name type="common">Microsporidian parasite</name>
    <name type="synonym">Septata intestinalis</name>
    <dbReference type="NCBI Taxonomy" id="876142"/>
    <lineage>
        <taxon>Eukaryota</taxon>
        <taxon>Fungi</taxon>
        <taxon>Fungi incertae sedis</taxon>
        <taxon>Microsporidia</taxon>
        <taxon>Unikaryonidae</taxon>
        <taxon>Encephalitozoon</taxon>
    </lineage>
</organism>
<dbReference type="EMBL" id="CP001943">
    <property type="protein sequence ID" value="ADM11048.1"/>
    <property type="molecule type" value="Genomic_DNA"/>
</dbReference>
<gene>
    <name evidence="2" type="ORF">Eint_020490</name>
</gene>
<dbReference type="SUPFAM" id="SSF49447">
    <property type="entry name" value="Second domain of Mu2 adaptin subunit (ap50) of ap2 adaptor"/>
    <property type="match status" value="1"/>
</dbReference>
<evidence type="ECO:0000259" key="1">
    <source>
        <dbReference type="PROSITE" id="PS51072"/>
    </source>
</evidence>
<dbReference type="Proteomes" id="UP000002313">
    <property type="component" value="Chromosome II"/>
</dbReference>
<reference evidence="2 3" key="1">
    <citation type="journal article" date="2010" name="Nat. Commun.">
        <title>The complete sequence of the smallest known nuclear genome from the microsporidian Encephalitozoon intestinalis.</title>
        <authorList>
            <person name="Corradi N."/>
            <person name="Pombert J.-F."/>
            <person name="Farinelli L."/>
            <person name="Didier E.S."/>
            <person name="Keeling P.J."/>
        </authorList>
    </citation>
    <scope>NUCLEOTIDE SEQUENCE [LARGE SCALE GENOMIC DNA]</scope>
    <source>
        <strain evidence="2 3">ATCC 50506</strain>
    </source>
</reference>
<evidence type="ECO:0000313" key="2">
    <source>
        <dbReference type="EMBL" id="ADM11048.1"/>
    </source>
</evidence>
<name>E0S5R3_ENCIT</name>
<feature type="domain" description="MHD" evidence="1">
    <location>
        <begin position="115"/>
        <end position="335"/>
    </location>
</feature>
<dbReference type="RefSeq" id="XP_003072408.1">
    <property type="nucleotide sequence ID" value="XM_003072362.1"/>
</dbReference>
<dbReference type="KEGG" id="ein:Eint_020490"/>
<dbReference type="HOGENOM" id="CLU_826469_0_0_1"/>
<dbReference type="GeneID" id="9698740"/>
<accession>E0S5R3</accession>
<evidence type="ECO:0000313" key="3">
    <source>
        <dbReference type="Proteomes" id="UP000002313"/>
    </source>
</evidence>
<dbReference type="VEuPathDB" id="MicrosporidiaDB:Eint_020490"/>